<dbReference type="PANTHER" id="PTHR14740">
    <property type="entry name" value="CASPASE ACTIVITY AND APOPTOSIS INHIBITOR 1"/>
    <property type="match status" value="1"/>
</dbReference>
<dbReference type="PANTHER" id="PTHR14740:SF3">
    <property type="entry name" value="CASPASE ACTIVITY AND APOPTOSIS INHIBITOR 1"/>
    <property type="match status" value="1"/>
</dbReference>
<dbReference type="AlphaFoldDB" id="A0AAV6VSY0"/>
<dbReference type="EMBL" id="JAFNEN010000028">
    <property type="protein sequence ID" value="KAG8199348.1"/>
    <property type="molecule type" value="Genomic_DNA"/>
</dbReference>
<feature type="compositionally biased region" description="Basic and acidic residues" evidence="1">
    <location>
        <begin position="32"/>
        <end position="49"/>
    </location>
</feature>
<evidence type="ECO:0000256" key="1">
    <source>
        <dbReference type="SAM" id="MobiDB-lite"/>
    </source>
</evidence>
<feature type="region of interest" description="Disordered" evidence="1">
    <location>
        <begin position="1"/>
        <end position="84"/>
    </location>
</feature>
<feature type="compositionally biased region" description="Acidic residues" evidence="1">
    <location>
        <begin position="189"/>
        <end position="203"/>
    </location>
</feature>
<organism evidence="2 3">
    <name type="scientific">Oedothorax gibbosus</name>
    <dbReference type="NCBI Taxonomy" id="931172"/>
    <lineage>
        <taxon>Eukaryota</taxon>
        <taxon>Metazoa</taxon>
        <taxon>Ecdysozoa</taxon>
        <taxon>Arthropoda</taxon>
        <taxon>Chelicerata</taxon>
        <taxon>Arachnida</taxon>
        <taxon>Araneae</taxon>
        <taxon>Araneomorphae</taxon>
        <taxon>Entelegynae</taxon>
        <taxon>Araneoidea</taxon>
        <taxon>Linyphiidae</taxon>
        <taxon>Erigoninae</taxon>
        <taxon>Oedothorax</taxon>
    </lineage>
</organism>
<feature type="compositionally biased region" description="Basic and acidic residues" evidence="1">
    <location>
        <begin position="1"/>
        <end position="21"/>
    </location>
</feature>
<sequence>MHQVEPKKKQKEMKKSKSSSKDKRKISSSVDSSKKRAKTVEKEHEDKNPRKSRWEKKNPEDEIEKSAPFTEEAASNPEPPRRLKDMLGDKKKIIEYLFLTVTVPTLQELIPDYLKNRSIEELKNLCFAEIKEMSNEHILDLISGAESKETNENQEIECSPKQPSVASESVSSDLLELCASANDMKGLNDDSDNENSNQEDQENLEFSRVIESEADLMELEMRARAIRSLLKAKSQELPDSDESGEG</sequence>
<name>A0AAV6VSY0_9ARAC</name>
<proteinExistence type="predicted"/>
<evidence type="ECO:0000313" key="2">
    <source>
        <dbReference type="EMBL" id="KAG8199348.1"/>
    </source>
</evidence>
<evidence type="ECO:0000313" key="3">
    <source>
        <dbReference type="Proteomes" id="UP000827092"/>
    </source>
</evidence>
<reference evidence="2 3" key="1">
    <citation type="journal article" date="2022" name="Nat. Ecol. Evol.">
        <title>A masculinizing supergene underlies an exaggerated male reproductive morph in a spider.</title>
        <authorList>
            <person name="Hendrickx F."/>
            <person name="De Corte Z."/>
            <person name="Sonet G."/>
            <person name="Van Belleghem S.M."/>
            <person name="Kostlbacher S."/>
            <person name="Vangestel C."/>
        </authorList>
    </citation>
    <scope>NUCLEOTIDE SEQUENCE [LARGE SCALE GENOMIC DNA]</scope>
    <source>
        <strain evidence="2">W744_W776</strain>
    </source>
</reference>
<dbReference type="InterPro" id="IPR038991">
    <property type="entry name" value="CAAP1"/>
</dbReference>
<protein>
    <recommendedName>
        <fullName evidence="4">Caspase activity and apoptosis inhibitor 1</fullName>
    </recommendedName>
</protein>
<dbReference type="Proteomes" id="UP000827092">
    <property type="component" value="Unassembled WGS sequence"/>
</dbReference>
<gene>
    <name evidence="2" type="ORF">JTE90_011813</name>
</gene>
<feature type="region of interest" description="Disordered" evidence="1">
    <location>
        <begin position="183"/>
        <end position="208"/>
    </location>
</feature>
<evidence type="ECO:0008006" key="4">
    <source>
        <dbReference type="Google" id="ProtNLM"/>
    </source>
</evidence>
<comment type="caution">
    <text evidence="2">The sequence shown here is derived from an EMBL/GenBank/DDBJ whole genome shotgun (WGS) entry which is preliminary data.</text>
</comment>
<accession>A0AAV6VSY0</accession>
<dbReference type="Pfam" id="PF15335">
    <property type="entry name" value="CAAP1"/>
    <property type="match status" value="1"/>
</dbReference>
<keyword evidence="3" id="KW-1185">Reference proteome</keyword>
<dbReference type="GO" id="GO:0042981">
    <property type="term" value="P:regulation of apoptotic process"/>
    <property type="evidence" value="ECO:0007669"/>
    <property type="project" value="InterPro"/>
</dbReference>